<dbReference type="InterPro" id="IPR003347">
    <property type="entry name" value="JmjC_dom"/>
</dbReference>
<keyword evidence="4" id="KW-0479">Metal-binding</keyword>
<name>A0ABR4LNS0_9EURO</name>
<keyword evidence="6" id="KW-0408">Iron</keyword>
<evidence type="ECO:0000256" key="11">
    <source>
        <dbReference type="SAM" id="MobiDB-lite"/>
    </source>
</evidence>
<comment type="similarity">
    <text evidence="2">Belongs to the JHDM1 histone demethylase family.</text>
</comment>
<reference evidence="13 14" key="1">
    <citation type="submission" date="2024-07" db="EMBL/GenBank/DDBJ databases">
        <title>Section-level genome sequencing and comparative genomics of Aspergillus sections Usti and Cavernicolus.</title>
        <authorList>
            <consortium name="Lawrence Berkeley National Laboratory"/>
            <person name="Nybo J.L."/>
            <person name="Vesth T.C."/>
            <person name="Theobald S."/>
            <person name="Frisvad J.C."/>
            <person name="Larsen T.O."/>
            <person name="Kjaerboelling I."/>
            <person name="Rothschild-Mancinelli K."/>
            <person name="Lyhne E.K."/>
            <person name="Kogle M.E."/>
            <person name="Barry K."/>
            <person name="Clum A."/>
            <person name="Na H."/>
            <person name="Ledsgaard L."/>
            <person name="Lin J."/>
            <person name="Lipzen A."/>
            <person name="Kuo A."/>
            <person name="Riley R."/>
            <person name="Mondo S."/>
            <person name="Labutti K."/>
            <person name="Haridas S."/>
            <person name="Pangalinan J."/>
            <person name="Salamov A.A."/>
            <person name="Simmons B.A."/>
            <person name="Magnuson J.K."/>
            <person name="Chen J."/>
            <person name="Drula E."/>
            <person name="Henrissat B."/>
            <person name="Wiebenga A."/>
            <person name="Lubbers R.J."/>
            <person name="Gomes A.C."/>
            <person name="Macurrencykelacurrency M.R."/>
            <person name="Stajich J."/>
            <person name="Grigoriev I.V."/>
            <person name="Mortensen U.H."/>
            <person name="De Vries R.P."/>
            <person name="Baker S.E."/>
            <person name="Andersen M.R."/>
        </authorList>
    </citation>
    <scope>NUCLEOTIDE SEQUENCE [LARGE SCALE GENOMIC DNA]</scope>
    <source>
        <strain evidence="13 14">CBS 449.75</strain>
    </source>
</reference>
<dbReference type="InterPro" id="IPR050690">
    <property type="entry name" value="JHDM1_Histone_Demethylase"/>
</dbReference>
<comment type="caution">
    <text evidence="13">The sequence shown here is derived from an EMBL/GenBank/DDBJ whole genome shotgun (WGS) entry which is preliminary data.</text>
</comment>
<evidence type="ECO:0000256" key="9">
    <source>
        <dbReference type="ARBA" id="ARBA00031083"/>
    </source>
</evidence>
<dbReference type="EMBL" id="JBFXLQ010000027">
    <property type="protein sequence ID" value="KAL2866181.1"/>
    <property type="molecule type" value="Genomic_DNA"/>
</dbReference>
<protein>
    <recommendedName>
        <fullName evidence="3">[histone H3]-dimethyl-L-lysine(36) demethylase</fullName>
        <ecNumber evidence="3">1.14.11.27</ecNumber>
    </recommendedName>
    <alternativeName>
        <fullName evidence="9">[Histone-H3]-lysine-36 demethylase 1</fullName>
    </alternativeName>
</protein>
<dbReference type="RefSeq" id="XP_070885160.1">
    <property type="nucleotide sequence ID" value="XM_071029419.1"/>
</dbReference>
<evidence type="ECO:0000313" key="13">
    <source>
        <dbReference type="EMBL" id="KAL2866181.1"/>
    </source>
</evidence>
<dbReference type="SUPFAM" id="SSF51197">
    <property type="entry name" value="Clavaminate synthase-like"/>
    <property type="match status" value="1"/>
</dbReference>
<evidence type="ECO:0000313" key="14">
    <source>
        <dbReference type="Proteomes" id="UP001610432"/>
    </source>
</evidence>
<dbReference type="EC" id="1.14.11.27" evidence="3"/>
<evidence type="ECO:0000259" key="12">
    <source>
        <dbReference type="PROSITE" id="PS51184"/>
    </source>
</evidence>
<comment type="cofactor">
    <cofactor evidence="1">
        <name>Fe(2+)</name>
        <dbReference type="ChEBI" id="CHEBI:29033"/>
    </cofactor>
</comment>
<evidence type="ECO:0000256" key="7">
    <source>
        <dbReference type="ARBA" id="ARBA00023015"/>
    </source>
</evidence>
<keyword evidence="8" id="KW-0804">Transcription</keyword>
<evidence type="ECO:0000256" key="6">
    <source>
        <dbReference type="ARBA" id="ARBA00023004"/>
    </source>
</evidence>
<dbReference type="GeneID" id="98144491"/>
<dbReference type="PROSITE" id="PS51184">
    <property type="entry name" value="JMJC"/>
    <property type="match status" value="1"/>
</dbReference>
<feature type="region of interest" description="Disordered" evidence="11">
    <location>
        <begin position="1"/>
        <end position="55"/>
    </location>
</feature>
<evidence type="ECO:0000256" key="5">
    <source>
        <dbReference type="ARBA" id="ARBA00023002"/>
    </source>
</evidence>
<evidence type="ECO:0000256" key="4">
    <source>
        <dbReference type="ARBA" id="ARBA00022723"/>
    </source>
</evidence>
<evidence type="ECO:0000256" key="1">
    <source>
        <dbReference type="ARBA" id="ARBA00001954"/>
    </source>
</evidence>
<accession>A0ABR4LNS0</accession>
<evidence type="ECO:0000256" key="2">
    <source>
        <dbReference type="ARBA" id="ARBA00008037"/>
    </source>
</evidence>
<dbReference type="Gene3D" id="2.60.120.650">
    <property type="entry name" value="Cupin"/>
    <property type="match status" value="1"/>
</dbReference>
<evidence type="ECO:0000256" key="8">
    <source>
        <dbReference type="ARBA" id="ARBA00023163"/>
    </source>
</evidence>
<evidence type="ECO:0000256" key="3">
    <source>
        <dbReference type="ARBA" id="ARBA00013246"/>
    </source>
</evidence>
<keyword evidence="14" id="KW-1185">Reference proteome</keyword>
<keyword evidence="7" id="KW-0805">Transcription regulation</keyword>
<organism evidence="13 14">
    <name type="scientific">Aspergillus lucknowensis</name>
    <dbReference type="NCBI Taxonomy" id="176173"/>
    <lineage>
        <taxon>Eukaryota</taxon>
        <taxon>Fungi</taxon>
        <taxon>Dikarya</taxon>
        <taxon>Ascomycota</taxon>
        <taxon>Pezizomycotina</taxon>
        <taxon>Eurotiomycetes</taxon>
        <taxon>Eurotiomycetidae</taxon>
        <taxon>Eurotiales</taxon>
        <taxon>Aspergillaceae</taxon>
        <taxon>Aspergillus</taxon>
        <taxon>Aspergillus subgen. Nidulantes</taxon>
    </lineage>
</organism>
<feature type="domain" description="JmjC" evidence="12">
    <location>
        <begin position="221"/>
        <end position="383"/>
    </location>
</feature>
<evidence type="ECO:0000256" key="10">
    <source>
        <dbReference type="ARBA" id="ARBA00047915"/>
    </source>
</evidence>
<dbReference type="PANTHER" id="PTHR23123">
    <property type="entry name" value="PHD/F-BOX CONTAINING PROTEIN"/>
    <property type="match status" value="1"/>
</dbReference>
<gene>
    <name evidence="13" type="ORF">BJX67DRAFT_356715</name>
</gene>
<dbReference type="Proteomes" id="UP001610432">
    <property type="component" value="Unassembled WGS sequence"/>
</dbReference>
<keyword evidence="5" id="KW-0560">Oxidoreductase</keyword>
<comment type="catalytic activity">
    <reaction evidence="10">
        <text>N(6),N(6)-dimethyl-L-lysyl(36)-[histone H3] + 2 2-oxoglutarate + 2 O2 = L-lysyl(36)-[histone H3] + 2 formaldehyde + 2 succinate + 2 CO2</text>
        <dbReference type="Rhea" id="RHEA:42032"/>
        <dbReference type="Rhea" id="RHEA-COMP:9785"/>
        <dbReference type="Rhea" id="RHEA-COMP:9787"/>
        <dbReference type="ChEBI" id="CHEBI:15379"/>
        <dbReference type="ChEBI" id="CHEBI:16526"/>
        <dbReference type="ChEBI" id="CHEBI:16810"/>
        <dbReference type="ChEBI" id="CHEBI:16842"/>
        <dbReference type="ChEBI" id="CHEBI:29969"/>
        <dbReference type="ChEBI" id="CHEBI:30031"/>
        <dbReference type="ChEBI" id="CHEBI:61976"/>
        <dbReference type="EC" id="1.14.11.27"/>
    </reaction>
</comment>
<sequence>MIPEHPEATPLENPHRPPVSMDVTMVGDDPEPTSLPIEKGGRKRPWSTLGKQTRKRHKELEVRSIRQPAPYDLDFNTFGNAAIEDLRTFIRTLDKSAHWAVTRSRIIENLQKEEPRGVLPLLLKIYNTPFDEDVITVTNSRSLKAYLEQQFPKPLLFQSTRDSRIGAGLLSWEDFWDFLRKDPQKTIDVYDYSIVVEAERTVRRRIEDVIKHWEQPRDSRTALNCLDIENRLAQCCPLPIVDADLHGRTLQHGELTVGKANSSWGNARKEFCILSTDKAISVIHADTAAQLTFLYVIHGRKVIYFPRRIDLNAARLLARVGSEYIKGYDGGWAKVELKAGDLFVMPPSCPHAVYTPDDCLLVGGHFYTSAHLPRTLEALRLQEENPQISNEDLENKHYEVLTRIFNKFDEIGTADEIKQAWAACQIFLDSRSRPKLPEKRKDFIKALIEFSKRVDKSFENEPE</sequence>
<proteinExistence type="inferred from homology"/>